<evidence type="ECO:0000313" key="1">
    <source>
        <dbReference type="EMBL" id="AXH66108.1"/>
    </source>
</evidence>
<dbReference type="RefSeq" id="YP_010097463.1">
    <property type="nucleotide sequence ID" value="NC_055758.1"/>
</dbReference>
<dbReference type="Proteomes" id="UP000260273">
    <property type="component" value="Segment"/>
</dbReference>
<proteinExistence type="predicted"/>
<dbReference type="EMBL" id="MH576960">
    <property type="protein sequence ID" value="AXH66108.1"/>
    <property type="molecule type" value="Genomic_DNA"/>
</dbReference>
<reference evidence="2" key="1">
    <citation type="submission" date="2018-07" db="EMBL/GenBank/DDBJ databases">
        <authorList>
            <person name="Quirk P.G."/>
            <person name="Krulwich T.A."/>
        </authorList>
    </citation>
    <scope>NUCLEOTIDE SEQUENCE [LARGE SCALE GENOMIC DNA]</scope>
</reference>
<sequence length="75" mass="8782">MAEITNTALTGITCDRPNCPRRVNFEQVLWGTHLDTSHYAVPKLIEEGWSLWVGQRNRRTYCPEHGPTVPMRRMW</sequence>
<evidence type="ECO:0000313" key="2">
    <source>
        <dbReference type="Proteomes" id="UP000260273"/>
    </source>
</evidence>
<organism evidence="1 2">
    <name type="scientific">Gordonia phage Pleakley</name>
    <dbReference type="NCBI Taxonomy" id="2283246"/>
    <lineage>
        <taxon>Viruses</taxon>
        <taxon>Duplodnaviria</taxon>
        <taxon>Heunggongvirae</taxon>
        <taxon>Uroviricota</taxon>
        <taxon>Caudoviricetes</taxon>
        <taxon>Zierdtviridae</taxon>
        <taxon>Emilbogenvirinae</taxon>
        <taxon>Pleakleyvirus</taxon>
        <taxon>Pleakleyvirus pleakley</taxon>
    </lineage>
</organism>
<dbReference type="GeneID" id="65115127"/>
<keyword evidence="2" id="KW-1185">Reference proteome</keyword>
<gene>
    <name evidence="1" type="primary">69</name>
    <name evidence="1" type="ORF">SEA_PLEAKLEY_69</name>
</gene>
<name>A0A345M6I7_9CAUD</name>
<dbReference type="KEGG" id="vg:65115127"/>
<protein>
    <submittedName>
        <fullName evidence="1">Uncharacterized protein</fullName>
    </submittedName>
</protein>
<accession>A0A345M6I7</accession>